<dbReference type="EMBL" id="UINC01013240">
    <property type="protein sequence ID" value="SVA57343.1"/>
    <property type="molecule type" value="Genomic_DNA"/>
</dbReference>
<organism evidence="3">
    <name type="scientific">marine metagenome</name>
    <dbReference type="NCBI Taxonomy" id="408172"/>
    <lineage>
        <taxon>unclassified sequences</taxon>
        <taxon>metagenomes</taxon>
        <taxon>ecological metagenomes</taxon>
    </lineage>
</organism>
<feature type="domain" description="Amidohydrolase-related" evidence="2">
    <location>
        <begin position="55"/>
        <end position="382"/>
    </location>
</feature>
<dbReference type="GO" id="GO:0016810">
    <property type="term" value="F:hydrolase activity, acting on carbon-nitrogen (but not peptide) bonds"/>
    <property type="evidence" value="ECO:0007669"/>
    <property type="project" value="InterPro"/>
</dbReference>
<dbReference type="InterPro" id="IPR011059">
    <property type="entry name" value="Metal-dep_hydrolase_composite"/>
</dbReference>
<sequence>VKRILLNNLHVINPCSDPALIENAFITISGDTIESVGSKKPSGEFDDIYDLQGKIALPGMINAHHHLYSALAVGMPLPKNNPTNFTEILQEVWWKMDLALDRDSTQACFEAGLLDSLKAGTTTIIDHHCSPSFIKGSLSLLAETGEKLGLNTSVAFEISDRNGEEKFEASLQENLDTVRKFSGTPHVHPMLGLHASFTLTDASLKKIREAAGGLDSWGIHAHVSEDIADEADAAQKGYGSVLERLEKFDLINENGLVIHGLHIKKSDAELIQKHNAQLVHNPSSNANNRVGMASNYNLKKLKSGLGTDGMQGNMLREGKEGMLIRSSHLSGGKDSVDYMQFLFENNVSIASKLFGRKIGRILPNYQADLAIFDYYPRTPITESTIFGHVFFGLNDSPSDVITRGEFRVRDRLLLNLSEEEIKANAASQAKRLWSHFA</sequence>
<reference evidence="3" key="1">
    <citation type="submission" date="2018-05" db="EMBL/GenBank/DDBJ databases">
        <authorList>
            <person name="Lanie J.A."/>
            <person name="Ng W.-L."/>
            <person name="Kazmierczak K.M."/>
            <person name="Andrzejewski T.M."/>
            <person name="Davidsen T.M."/>
            <person name="Wayne K.J."/>
            <person name="Tettelin H."/>
            <person name="Glass J.I."/>
            <person name="Rusch D."/>
            <person name="Podicherti R."/>
            <person name="Tsui H.-C.T."/>
            <person name="Winkler M.E."/>
        </authorList>
    </citation>
    <scope>NUCLEOTIDE SEQUENCE</scope>
</reference>
<dbReference type="InterPro" id="IPR050287">
    <property type="entry name" value="MTA/SAH_deaminase"/>
</dbReference>
<accession>A0A381WZG5</accession>
<protein>
    <recommendedName>
        <fullName evidence="2">Amidohydrolase-related domain-containing protein</fullName>
    </recommendedName>
</protein>
<dbReference type="InterPro" id="IPR006680">
    <property type="entry name" value="Amidohydro-rel"/>
</dbReference>
<dbReference type="Gene3D" id="2.30.40.10">
    <property type="entry name" value="Urease, subunit C, domain 1"/>
    <property type="match status" value="1"/>
</dbReference>
<feature type="non-terminal residue" evidence="3">
    <location>
        <position position="1"/>
    </location>
</feature>
<dbReference type="AlphaFoldDB" id="A0A381WZG5"/>
<proteinExistence type="predicted"/>
<keyword evidence="1" id="KW-0378">Hydrolase</keyword>
<dbReference type="InterPro" id="IPR032466">
    <property type="entry name" value="Metal_Hydrolase"/>
</dbReference>
<dbReference type="Pfam" id="PF01979">
    <property type="entry name" value="Amidohydro_1"/>
    <property type="match status" value="1"/>
</dbReference>
<dbReference type="SUPFAM" id="SSF51338">
    <property type="entry name" value="Composite domain of metallo-dependent hydrolases"/>
    <property type="match status" value="1"/>
</dbReference>
<evidence type="ECO:0000256" key="1">
    <source>
        <dbReference type="ARBA" id="ARBA00022801"/>
    </source>
</evidence>
<dbReference type="PANTHER" id="PTHR43794">
    <property type="entry name" value="AMINOHYDROLASE SSNA-RELATED"/>
    <property type="match status" value="1"/>
</dbReference>
<evidence type="ECO:0000259" key="2">
    <source>
        <dbReference type="Pfam" id="PF01979"/>
    </source>
</evidence>
<name>A0A381WZG5_9ZZZZ</name>
<evidence type="ECO:0000313" key="3">
    <source>
        <dbReference type="EMBL" id="SVA57343.1"/>
    </source>
</evidence>
<dbReference type="PANTHER" id="PTHR43794:SF11">
    <property type="entry name" value="AMIDOHYDROLASE-RELATED DOMAIN-CONTAINING PROTEIN"/>
    <property type="match status" value="1"/>
</dbReference>
<dbReference type="Gene3D" id="3.20.20.140">
    <property type="entry name" value="Metal-dependent hydrolases"/>
    <property type="match status" value="1"/>
</dbReference>
<dbReference type="SUPFAM" id="SSF51556">
    <property type="entry name" value="Metallo-dependent hydrolases"/>
    <property type="match status" value="1"/>
</dbReference>
<gene>
    <name evidence="3" type="ORF">METZ01_LOCUS110197</name>
</gene>